<accession>A0A1X7BU22</accession>
<dbReference type="InterPro" id="IPR034660">
    <property type="entry name" value="DinB/YfiT-like"/>
</dbReference>
<sequence length="80" mass="9190">MDAWWVEFADGMTPDMLGENVSFEFIGGDRGMMTRLEIIIHVVNYTSYHRVFVDEMLGQIKADGPVCDFPVYLREMARPA</sequence>
<dbReference type="Proteomes" id="UP000193224">
    <property type="component" value="Unassembled WGS sequence"/>
</dbReference>
<gene>
    <name evidence="1" type="ORF">ROA7745_03013</name>
</gene>
<dbReference type="AlphaFoldDB" id="A0A1X7BU22"/>
<reference evidence="1 2" key="1">
    <citation type="submission" date="2017-03" db="EMBL/GenBank/DDBJ databases">
        <authorList>
            <person name="Afonso C.L."/>
            <person name="Miller P.J."/>
            <person name="Scott M.A."/>
            <person name="Spackman E."/>
            <person name="Goraichik I."/>
            <person name="Dimitrov K.M."/>
            <person name="Suarez D.L."/>
            <person name="Swayne D.E."/>
        </authorList>
    </citation>
    <scope>NUCLEOTIDE SEQUENCE [LARGE SCALE GENOMIC DNA]</scope>
    <source>
        <strain evidence="1 2">CECT 7745</strain>
    </source>
</reference>
<dbReference type="EMBL" id="FWXB01000012">
    <property type="protein sequence ID" value="SMC13176.1"/>
    <property type="molecule type" value="Genomic_DNA"/>
</dbReference>
<proteinExistence type="predicted"/>
<name>A0A1X7BU22_9RHOB</name>
<organism evidence="1 2">
    <name type="scientific">Roseovarius aestuarii</name>
    <dbReference type="NCBI Taxonomy" id="475083"/>
    <lineage>
        <taxon>Bacteria</taxon>
        <taxon>Pseudomonadati</taxon>
        <taxon>Pseudomonadota</taxon>
        <taxon>Alphaproteobacteria</taxon>
        <taxon>Rhodobacterales</taxon>
        <taxon>Roseobacteraceae</taxon>
        <taxon>Roseovarius</taxon>
    </lineage>
</organism>
<dbReference type="SUPFAM" id="SSF109854">
    <property type="entry name" value="DinB/YfiT-like putative metalloenzymes"/>
    <property type="match status" value="1"/>
</dbReference>
<evidence type="ECO:0000313" key="1">
    <source>
        <dbReference type="EMBL" id="SMC13176.1"/>
    </source>
</evidence>
<protein>
    <submittedName>
        <fullName evidence="1">Uncharacterized protein</fullName>
    </submittedName>
</protein>
<keyword evidence="2" id="KW-1185">Reference proteome</keyword>
<evidence type="ECO:0000313" key="2">
    <source>
        <dbReference type="Proteomes" id="UP000193224"/>
    </source>
</evidence>